<evidence type="ECO:0000259" key="1">
    <source>
        <dbReference type="PROSITE" id="PS50006"/>
    </source>
</evidence>
<dbReference type="Pfam" id="PF00498">
    <property type="entry name" value="FHA"/>
    <property type="match status" value="1"/>
</dbReference>
<evidence type="ECO:0000313" key="2">
    <source>
        <dbReference type="EMBL" id="MBB6578828.1"/>
    </source>
</evidence>
<dbReference type="Gene3D" id="2.60.200.20">
    <property type="match status" value="1"/>
</dbReference>
<dbReference type="EMBL" id="JACHKZ010000019">
    <property type="protein sequence ID" value="MBB6578828.1"/>
    <property type="molecule type" value="Genomic_DNA"/>
</dbReference>
<accession>A0ABR6RI46</accession>
<dbReference type="Proteomes" id="UP000562492">
    <property type="component" value="Unassembled WGS sequence"/>
</dbReference>
<dbReference type="PANTHER" id="PTHR23308">
    <property type="entry name" value="NUCLEAR INHIBITOR OF PROTEIN PHOSPHATASE-1"/>
    <property type="match status" value="1"/>
</dbReference>
<dbReference type="InterPro" id="IPR000253">
    <property type="entry name" value="FHA_dom"/>
</dbReference>
<keyword evidence="3" id="KW-1185">Reference proteome</keyword>
<dbReference type="CDD" id="cd00060">
    <property type="entry name" value="FHA"/>
    <property type="match status" value="1"/>
</dbReference>
<sequence length="99" mass="10569">MSPGSLTLGRGSTLIGRGQSCRIQLEDPSVSRDHGAFTYYLGILTVEDHDSANGTFVNGVRVKRQVLYAGDRVAVGEYKITVTSGSELAGRSDKLHLSA</sequence>
<name>A0ABR6RI46_9BURK</name>
<gene>
    <name evidence="2" type="ORF">HNP33_002930</name>
</gene>
<protein>
    <submittedName>
        <fullName evidence="2">PSer/pThr/pTyr-binding forkhead associated (FHA) protein</fullName>
    </submittedName>
</protein>
<feature type="domain" description="FHA" evidence="1">
    <location>
        <begin position="6"/>
        <end position="62"/>
    </location>
</feature>
<organism evidence="2 3">
    <name type="scientific">Comamonas odontotermitis</name>
    <dbReference type="NCBI Taxonomy" id="379895"/>
    <lineage>
        <taxon>Bacteria</taxon>
        <taxon>Pseudomonadati</taxon>
        <taxon>Pseudomonadota</taxon>
        <taxon>Betaproteobacteria</taxon>
        <taxon>Burkholderiales</taxon>
        <taxon>Comamonadaceae</taxon>
        <taxon>Comamonas</taxon>
    </lineage>
</organism>
<evidence type="ECO:0000313" key="3">
    <source>
        <dbReference type="Proteomes" id="UP000562492"/>
    </source>
</evidence>
<dbReference type="RefSeq" id="WP_184709631.1">
    <property type="nucleotide sequence ID" value="NZ_JACHKZ010000019.1"/>
</dbReference>
<dbReference type="InterPro" id="IPR008984">
    <property type="entry name" value="SMAD_FHA_dom_sf"/>
</dbReference>
<dbReference type="InterPro" id="IPR050923">
    <property type="entry name" value="Cell_Proc_Reg/RNA_Proc"/>
</dbReference>
<dbReference type="SUPFAM" id="SSF49879">
    <property type="entry name" value="SMAD/FHA domain"/>
    <property type="match status" value="1"/>
</dbReference>
<proteinExistence type="predicted"/>
<comment type="caution">
    <text evidence="2">The sequence shown here is derived from an EMBL/GenBank/DDBJ whole genome shotgun (WGS) entry which is preliminary data.</text>
</comment>
<reference evidence="2 3" key="1">
    <citation type="submission" date="2020-08" db="EMBL/GenBank/DDBJ databases">
        <title>Functional genomics of gut bacteria from endangered species of beetles.</title>
        <authorList>
            <person name="Carlos-Shanley C."/>
        </authorList>
    </citation>
    <scope>NUCLEOTIDE SEQUENCE [LARGE SCALE GENOMIC DNA]</scope>
    <source>
        <strain evidence="2 3">S00124</strain>
    </source>
</reference>
<dbReference type="SMART" id="SM00240">
    <property type="entry name" value="FHA"/>
    <property type="match status" value="1"/>
</dbReference>
<dbReference type="PROSITE" id="PS50006">
    <property type="entry name" value="FHA_DOMAIN"/>
    <property type="match status" value="1"/>
</dbReference>